<sequence length="151" mass="17767">MEQQHYFPPLHGAVDCEKCEVRDCWCRGKFQRNRRDMPHTSGRCPRLPDLCGFVEKEERELYKATFMLVHAEYGVGGLHLTLTIPGHKRNRKVYQTKSGYWYCNLTSEKGCPERQVLNLEGYQSKEDILRHMKSLRTDYCILRCSMEGFTV</sequence>
<name>A0A096B953_FLAPL</name>
<dbReference type="RefSeq" id="WP_024729853.1">
    <property type="nucleotide sequence ID" value="NZ_KN174163.1"/>
</dbReference>
<gene>
    <name evidence="1" type="ORF">HMPREF9460_01903</name>
</gene>
<dbReference type="PATRIC" id="fig|742738.3.peg.1953"/>
<evidence type="ECO:0000313" key="2">
    <source>
        <dbReference type="Proteomes" id="UP000029585"/>
    </source>
</evidence>
<dbReference type="GeneID" id="72464539"/>
<comment type="caution">
    <text evidence="1">The sequence shown here is derived from an EMBL/GenBank/DDBJ whole genome shotgun (WGS) entry which is preliminary data.</text>
</comment>
<proteinExistence type="predicted"/>
<protein>
    <submittedName>
        <fullName evidence="1">Uncharacterized protein</fullName>
    </submittedName>
</protein>
<keyword evidence="2" id="KW-1185">Reference proteome</keyword>
<accession>A0A096B953</accession>
<dbReference type="HOGENOM" id="CLU_1729012_0_0_9"/>
<dbReference type="Proteomes" id="UP000029585">
    <property type="component" value="Unassembled WGS sequence"/>
</dbReference>
<dbReference type="EMBL" id="ADLO01000056">
    <property type="protein sequence ID" value="KGF55590.1"/>
    <property type="molecule type" value="Genomic_DNA"/>
</dbReference>
<organism evidence="1 2">
    <name type="scientific">Flavonifractor plautii 1_3_50AFAA</name>
    <dbReference type="NCBI Taxonomy" id="742738"/>
    <lineage>
        <taxon>Bacteria</taxon>
        <taxon>Bacillati</taxon>
        <taxon>Bacillota</taxon>
        <taxon>Clostridia</taxon>
        <taxon>Eubacteriales</taxon>
        <taxon>Oscillospiraceae</taxon>
        <taxon>Flavonifractor</taxon>
    </lineage>
</organism>
<dbReference type="eggNOG" id="ENOG5034095">
    <property type="taxonomic scope" value="Bacteria"/>
</dbReference>
<evidence type="ECO:0000313" key="1">
    <source>
        <dbReference type="EMBL" id="KGF55590.1"/>
    </source>
</evidence>
<dbReference type="AlphaFoldDB" id="A0A096B953"/>
<reference evidence="1 2" key="1">
    <citation type="submission" date="2011-08" db="EMBL/GenBank/DDBJ databases">
        <title>The Genome Sequence of Clostridium orbiscindens 1_3_50AFAA.</title>
        <authorList>
            <consortium name="The Broad Institute Genome Sequencing Platform"/>
            <person name="Earl A."/>
            <person name="Ward D."/>
            <person name="Feldgarden M."/>
            <person name="Gevers D."/>
            <person name="Daigneault M."/>
            <person name="Strauss J."/>
            <person name="Allen-Vercoe E."/>
            <person name="Young S.K."/>
            <person name="Zeng Q."/>
            <person name="Gargeya S."/>
            <person name="Fitzgerald M."/>
            <person name="Haas B."/>
            <person name="Abouelleil A."/>
            <person name="Alvarado L."/>
            <person name="Arachchi H.M."/>
            <person name="Berlin A."/>
            <person name="Brown A."/>
            <person name="Chapman S.B."/>
            <person name="Chen Z."/>
            <person name="Dunbar C."/>
            <person name="Freedman E."/>
            <person name="Gearin G."/>
            <person name="Gellesch M."/>
            <person name="Goldberg J."/>
            <person name="Griggs A."/>
            <person name="Gujja S."/>
            <person name="Heiman D."/>
            <person name="Howarth C."/>
            <person name="Larson L."/>
            <person name="Lui A."/>
            <person name="MacDonald P.J.P."/>
            <person name="Montmayeur A."/>
            <person name="Murphy C."/>
            <person name="Neiman D."/>
            <person name="Pearson M."/>
            <person name="Priest M."/>
            <person name="Roberts A."/>
            <person name="Saif S."/>
            <person name="Shea T."/>
            <person name="Shenoy N."/>
            <person name="Sisk P."/>
            <person name="Stolte C."/>
            <person name="Sykes S."/>
            <person name="Wortman J."/>
            <person name="Nusbaum C."/>
            <person name="Birren B."/>
        </authorList>
    </citation>
    <scope>NUCLEOTIDE SEQUENCE [LARGE SCALE GENOMIC DNA]</scope>
    <source>
        <strain evidence="1 2">1_3_50AFAA</strain>
    </source>
</reference>